<evidence type="ECO:0000313" key="1">
    <source>
        <dbReference type="EMBL" id="SUZ50267.1"/>
    </source>
</evidence>
<proteinExistence type="predicted"/>
<name>A0A381N701_9ZZZZ</name>
<dbReference type="AlphaFoldDB" id="A0A381N701"/>
<reference evidence="1" key="1">
    <citation type="submission" date="2018-05" db="EMBL/GenBank/DDBJ databases">
        <authorList>
            <person name="Lanie J.A."/>
            <person name="Ng W.-L."/>
            <person name="Kazmierczak K.M."/>
            <person name="Andrzejewski T.M."/>
            <person name="Davidsen T.M."/>
            <person name="Wayne K.J."/>
            <person name="Tettelin H."/>
            <person name="Glass J.I."/>
            <person name="Rusch D."/>
            <person name="Podicherti R."/>
            <person name="Tsui H.-C.T."/>
            <person name="Winkler M.E."/>
        </authorList>
    </citation>
    <scope>NUCLEOTIDE SEQUENCE</scope>
</reference>
<sequence>MRTIALIGNYRQPMSFLEFGVLAPDERHEWEVLYHAYAEYYQLPMNAEILETVWS</sequence>
<protein>
    <submittedName>
        <fullName evidence="1">Uncharacterized protein</fullName>
    </submittedName>
</protein>
<dbReference type="EMBL" id="UINC01000161">
    <property type="protein sequence ID" value="SUZ50267.1"/>
    <property type="molecule type" value="Genomic_DNA"/>
</dbReference>
<organism evidence="1">
    <name type="scientific">marine metagenome</name>
    <dbReference type="NCBI Taxonomy" id="408172"/>
    <lineage>
        <taxon>unclassified sequences</taxon>
        <taxon>metagenomes</taxon>
        <taxon>ecological metagenomes</taxon>
    </lineage>
</organism>
<accession>A0A381N701</accession>
<gene>
    <name evidence="1" type="ORF">METZ01_LOCUS3121</name>
</gene>